<dbReference type="CDD" id="cd01335">
    <property type="entry name" value="Radical_SAM"/>
    <property type="match status" value="1"/>
</dbReference>
<sequence>MNNPIYEPKGRAREYGELAVNIYTGCNHGCVYCFARKMKERYTPKGCICTFNNPAARPGIVEAVRRQLERKEMKGRTIHLCFSCDPYPLLLDTTPTREVIKAIKDSGNHVQILTKGGIRAERDFDLLDSGDRFGVTIAGNARQTLQNEPGASAYIDRVISLYDAKKRGIRTWASFEPVFDPQTVYEAIEKADFIDFFKIGKLNYMPSEIDWKEFGETCEMLCRRFNRDYYIKQDLRDEMEREKDG</sequence>
<dbReference type="SUPFAM" id="SSF102114">
    <property type="entry name" value="Radical SAM enzymes"/>
    <property type="match status" value="1"/>
</dbReference>
<evidence type="ECO:0000313" key="6">
    <source>
        <dbReference type="EMBL" id="QNK41839.1"/>
    </source>
</evidence>
<reference evidence="6 7" key="1">
    <citation type="submission" date="2020-08" db="EMBL/GenBank/DDBJ databases">
        <title>The isolate Caproiciproducens sp. 7D4C2 produces n-caproate at mildly acidic conditions from hexoses: genome and rBOX comparison with related strains and chain-elongating bacteria.</title>
        <authorList>
            <person name="Esquivel-Elizondo S."/>
            <person name="Bagci C."/>
            <person name="Temovska M."/>
            <person name="Jeon B.S."/>
            <person name="Bessarab I."/>
            <person name="Williams R.B.H."/>
            <person name="Huson D.H."/>
            <person name="Angenent L.T."/>
        </authorList>
    </citation>
    <scope>NUCLEOTIDE SEQUENCE [LARGE SCALE GENOMIC DNA]</scope>
    <source>
        <strain evidence="6 7">7D4C2</strain>
    </source>
</reference>
<keyword evidence="3" id="KW-0408">Iron</keyword>
<organism evidence="6 7">
    <name type="scientific">Caproicibacter fermentans</name>
    <dbReference type="NCBI Taxonomy" id="2576756"/>
    <lineage>
        <taxon>Bacteria</taxon>
        <taxon>Bacillati</taxon>
        <taxon>Bacillota</taxon>
        <taxon>Clostridia</taxon>
        <taxon>Eubacteriales</taxon>
        <taxon>Acutalibacteraceae</taxon>
        <taxon>Caproicibacter</taxon>
    </lineage>
</organism>
<dbReference type="InterPro" id="IPR040086">
    <property type="entry name" value="MJ0683-like"/>
</dbReference>
<dbReference type="Gene3D" id="3.20.20.70">
    <property type="entry name" value="Aldolase class I"/>
    <property type="match status" value="1"/>
</dbReference>
<evidence type="ECO:0000313" key="7">
    <source>
        <dbReference type="Proteomes" id="UP000515909"/>
    </source>
</evidence>
<dbReference type="PANTHER" id="PTHR43432">
    <property type="entry name" value="SLR0285 PROTEIN"/>
    <property type="match status" value="1"/>
</dbReference>
<name>A0A7G8TDZ8_9FIRM</name>
<dbReference type="GO" id="GO:0003824">
    <property type="term" value="F:catalytic activity"/>
    <property type="evidence" value="ECO:0007669"/>
    <property type="project" value="InterPro"/>
</dbReference>
<evidence type="ECO:0000256" key="1">
    <source>
        <dbReference type="ARBA" id="ARBA00022691"/>
    </source>
</evidence>
<proteinExistence type="predicted"/>
<gene>
    <name evidence="6" type="ORF">HCR03_06245</name>
</gene>
<dbReference type="EMBL" id="CP060286">
    <property type="protein sequence ID" value="QNK41839.1"/>
    <property type="molecule type" value="Genomic_DNA"/>
</dbReference>
<feature type="domain" description="Radical SAM core" evidence="5">
    <location>
        <begin position="20"/>
        <end position="173"/>
    </location>
</feature>
<evidence type="ECO:0000259" key="5">
    <source>
        <dbReference type="Pfam" id="PF04055"/>
    </source>
</evidence>
<evidence type="ECO:0000256" key="4">
    <source>
        <dbReference type="ARBA" id="ARBA00023014"/>
    </source>
</evidence>
<accession>A0A7G8TDZ8</accession>
<dbReference type="AlphaFoldDB" id="A0A7G8TDZ8"/>
<dbReference type="InterPro" id="IPR007197">
    <property type="entry name" value="rSAM"/>
</dbReference>
<dbReference type="GO" id="GO:0046872">
    <property type="term" value="F:metal ion binding"/>
    <property type="evidence" value="ECO:0007669"/>
    <property type="project" value="UniProtKB-KW"/>
</dbReference>
<dbReference type="PANTHER" id="PTHR43432:SF3">
    <property type="entry name" value="SLR0285 PROTEIN"/>
    <property type="match status" value="1"/>
</dbReference>
<dbReference type="KEGG" id="cfem:HCR03_06245"/>
<evidence type="ECO:0000256" key="3">
    <source>
        <dbReference type="ARBA" id="ARBA00023004"/>
    </source>
</evidence>
<dbReference type="Pfam" id="PF04055">
    <property type="entry name" value="Radical_SAM"/>
    <property type="match status" value="1"/>
</dbReference>
<dbReference type="RefSeq" id="WP_187037163.1">
    <property type="nucleotide sequence ID" value="NZ_CP060286.1"/>
</dbReference>
<dbReference type="InterPro" id="IPR058240">
    <property type="entry name" value="rSAM_sf"/>
</dbReference>
<keyword evidence="4" id="KW-0411">Iron-sulfur</keyword>
<dbReference type="GO" id="GO:0051536">
    <property type="term" value="F:iron-sulfur cluster binding"/>
    <property type="evidence" value="ECO:0007669"/>
    <property type="project" value="UniProtKB-KW"/>
</dbReference>
<keyword evidence="1" id="KW-0949">S-adenosyl-L-methionine</keyword>
<dbReference type="SFLD" id="SFLDG01084">
    <property type="entry name" value="Uncharacterised_Radical_SAM_Su"/>
    <property type="match status" value="1"/>
</dbReference>
<dbReference type="Proteomes" id="UP000515909">
    <property type="component" value="Chromosome"/>
</dbReference>
<dbReference type="InterPro" id="IPR013785">
    <property type="entry name" value="Aldolase_TIM"/>
</dbReference>
<protein>
    <recommendedName>
        <fullName evidence="5">Radical SAM core domain-containing protein</fullName>
    </recommendedName>
</protein>
<keyword evidence="2" id="KW-0479">Metal-binding</keyword>
<dbReference type="SFLD" id="SFLDS00029">
    <property type="entry name" value="Radical_SAM"/>
    <property type="match status" value="1"/>
</dbReference>
<evidence type="ECO:0000256" key="2">
    <source>
        <dbReference type="ARBA" id="ARBA00022723"/>
    </source>
</evidence>